<accession>A0A2G5DD94</accession>
<evidence type="ECO:0000313" key="3">
    <source>
        <dbReference type="Proteomes" id="UP000230069"/>
    </source>
</evidence>
<protein>
    <submittedName>
        <fullName evidence="2">Uncharacterized protein</fullName>
    </submittedName>
</protein>
<evidence type="ECO:0000313" key="2">
    <source>
        <dbReference type="EMBL" id="PIA41498.1"/>
    </source>
</evidence>
<keyword evidence="1" id="KW-1133">Transmembrane helix</keyword>
<keyword evidence="1" id="KW-0812">Transmembrane</keyword>
<gene>
    <name evidence="2" type="ORF">AQUCO_02200133v1</name>
</gene>
<organism evidence="2 3">
    <name type="scientific">Aquilegia coerulea</name>
    <name type="common">Rocky mountain columbine</name>
    <dbReference type="NCBI Taxonomy" id="218851"/>
    <lineage>
        <taxon>Eukaryota</taxon>
        <taxon>Viridiplantae</taxon>
        <taxon>Streptophyta</taxon>
        <taxon>Embryophyta</taxon>
        <taxon>Tracheophyta</taxon>
        <taxon>Spermatophyta</taxon>
        <taxon>Magnoliopsida</taxon>
        <taxon>Ranunculales</taxon>
        <taxon>Ranunculaceae</taxon>
        <taxon>Thalictroideae</taxon>
        <taxon>Aquilegia</taxon>
    </lineage>
</organism>
<evidence type="ECO:0000256" key="1">
    <source>
        <dbReference type="SAM" id="Phobius"/>
    </source>
</evidence>
<reference evidence="2 3" key="1">
    <citation type="submission" date="2017-09" db="EMBL/GenBank/DDBJ databases">
        <title>WGS assembly of Aquilegia coerulea Goldsmith.</title>
        <authorList>
            <person name="Hodges S."/>
            <person name="Kramer E."/>
            <person name="Nordborg M."/>
            <person name="Tomkins J."/>
            <person name="Borevitz J."/>
            <person name="Derieg N."/>
            <person name="Yan J."/>
            <person name="Mihaltcheva S."/>
            <person name="Hayes R.D."/>
            <person name="Rokhsar D."/>
        </authorList>
    </citation>
    <scope>NUCLEOTIDE SEQUENCE [LARGE SCALE GENOMIC DNA]</scope>
    <source>
        <strain evidence="3">cv. Goldsmith</strain>
    </source>
</reference>
<dbReference type="AlphaFoldDB" id="A0A2G5DD94"/>
<keyword evidence="1" id="KW-0472">Membrane</keyword>
<keyword evidence="3" id="KW-1185">Reference proteome</keyword>
<sequence length="92" mass="10659">MYTNIIICHSVRRLTDSFPIITLYIVKLLFYSSKTVSFLKFISQSNLKESMLRTFGALGIFINKELVKKVIRRRASRFIGTFIADSFTVKSK</sequence>
<dbReference type="EMBL" id="KZ305039">
    <property type="protein sequence ID" value="PIA41498.1"/>
    <property type="molecule type" value="Genomic_DNA"/>
</dbReference>
<dbReference type="Proteomes" id="UP000230069">
    <property type="component" value="Unassembled WGS sequence"/>
</dbReference>
<dbReference type="InParanoid" id="A0A2G5DD94"/>
<name>A0A2G5DD94_AQUCA</name>
<proteinExistence type="predicted"/>
<feature type="transmembrane region" description="Helical" evidence="1">
    <location>
        <begin position="20"/>
        <end position="42"/>
    </location>
</feature>